<comment type="caution">
    <text evidence="3">The sequence shown here is derived from an EMBL/GenBank/DDBJ whole genome shotgun (WGS) entry which is preliminary data.</text>
</comment>
<organism evidence="3 4">
    <name type="scientific">Sphingobium scionense</name>
    <dbReference type="NCBI Taxonomy" id="1404341"/>
    <lineage>
        <taxon>Bacteria</taxon>
        <taxon>Pseudomonadati</taxon>
        <taxon>Pseudomonadota</taxon>
        <taxon>Alphaproteobacteria</taxon>
        <taxon>Sphingomonadales</taxon>
        <taxon>Sphingomonadaceae</taxon>
        <taxon>Sphingobium</taxon>
    </lineage>
</organism>
<evidence type="ECO:0000259" key="2">
    <source>
        <dbReference type="Pfam" id="PF14317"/>
    </source>
</evidence>
<feature type="transmembrane region" description="Helical" evidence="1">
    <location>
        <begin position="58"/>
        <end position="81"/>
    </location>
</feature>
<dbReference type="AlphaFoldDB" id="A0A7W6LL70"/>
<proteinExistence type="predicted"/>
<feature type="domain" description="YcxB-like C-terminal" evidence="2">
    <location>
        <begin position="105"/>
        <end position="161"/>
    </location>
</feature>
<dbReference type="RefSeq" id="WP_223178028.1">
    <property type="nucleotide sequence ID" value="NZ_JACIEU010000001.1"/>
</dbReference>
<keyword evidence="1" id="KW-0812">Transmembrane</keyword>
<evidence type="ECO:0000313" key="4">
    <source>
        <dbReference type="Proteomes" id="UP000590524"/>
    </source>
</evidence>
<feature type="transmembrane region" description="Helical" evidence="1">
    <location>
        <begin position="31"/>
        <end position="52"/>
    </location>
</feature>
<reference evidence="3 4" key="1">
    <citation type="submission" date="2020-08" db="EMBL/GenBank/DDBJ databases">
        <title>Genomic Encyclopedia of Type Strains, Phase IV (KMG-IV): sequencing the most valuable type-strain genomes for metagenomic binning, comparative biology and taxonomic classification.</title>
        <authorList>
            <person name="Goeker M."/>
        </authorList>
    </citation>
    <scope>NUCLEOTIDE SEQUENCE [LARGE SCALE GENOMIC DNA]</scope>
    <source>
        <strain evidence="3 4">DSM 19371</strain>
    </source>
</reference>
<keyword evidence="1" id="KW-0472">Membrane</keyword>
<dbReference type="Proteomes" id="UP000590524">
    <property type="component" value="Unassembled WGS sequence"/>
</dbReference>
<keyword evidence="4" id="KW-1185">Reference proteome</keyword>
<evidence type="ECO:0000256" key="1">
    <source>
        <dbReference type="SAM" id="Phobius"/>
    </source>
</evidence>
<name>A0A7W6LL70_9SPHN</name>
<evidence type="ECO:0000313" key="3">
    <source>
        <dbReference type="EMBL" id="MBB4146416.1"/>
    </source>
</evidence>
<gene>
    <name evidence="3" type="ORF">GGQ90_000169</name>
</gene>
<keyword evidence="1" id="KW-1133">Transmembrane helix</keyword>
<dbReference type="Pfam" id="PF14317">
    <property type="entry name" value="YcxB"/>
    <property type="match status" value="1"/>
</dbReference>
<sequence length="165" mass="18430">MQTVSFQATPEDLLGAYRLNFRVTLQSKRVIRAYVGGGATLAAMAMAAAWQWDIVSVPIAAAIGLGYWIAFLSLIFFSAYLRLPCQVRRIFDQQKSLHDNTTVEWSESGVSFTSSRGHSQFSWSDFVKIVKGQDTIILRQSDALMNFIPSRALSQEQLDSFPVTV</sequence>
<accession>A0A7W6LL70</accession>
<dbReference type="InterPro" id="IPR025588">
    <property type="entry name" value="YcxB-like_C"/>
</dbReference>
<protein>
    <recommendedName>
        <fullName evidence="2">YcxB-like C-terminal domain-containing protein</fullName>
    </recommendedName>
</protein>
<dbReference type="EMBL" id="JACIEU010000001">
    <property type="protein sequence ID" value="MBB4146416.1"/>
    <property type="molecule type" value="Genomic_DNA"/>
</dbReference>